<keyword evidence="5" id="KW-1185">Reference proteome</keyword>
<dbReference type="InterPro" id="IPR050922">
    <property type="entry name" value="LytR/CpsA/Psr_CW_biosynth"/>
</dbReference>
<dbReference type="Gene3D" id="3.40.630.190">
    <property type="entry name" value="LCP protein"/>
    <property type="match status" value="1"/>
</dbReference>
<evidence type="ECO:0000313" key="4">
    <source>
        <dbReference type="EMBL" id="AFM40549.1"/>
    </source>
</evidence>
<dbReference type="Pfam" id="PF03816">
    <property type="entry name" value="LytR_cpsA_psr"/>
    <property type="match status" value="1"/>
</dbReference>
<dbReference type="PANTHER" id="PTHR33392">
    <property type="entry name" value="POLYISOPRENYL-TEICHOIC ACID--PEPTIDOGLYCAN TEICHOIC ACID TRANSFERASE TAGU"/>
    <property type="match status" value="1"/>
</dbReference>
<evidence type="ECO:0000256" key="2">
    <source>
        <dbReference type="SAM" id="MobiDB-lite"/>
    </source>
</evidence>
<feature type="region of interest" description="Disordered" evidence="2">
    <location>
        <begin position="35"/>
        <end position="60"/>
    </location>
</feature>
<dbReference type="EMBL" id="CP003639">
    <property type="protein sequence ID" value="AFM40549.1"/>
    <property type="molecule type" value="Genomic_DNA"/>
</dbReference>
<feature type="domain" description="Cell envelope-related transcriptional attenuator" evidence="3">
    <location>
        <begin position="88"/>
        <end position="237"/>
    </location>
</feature>
<dbReference type="NCBIfam" id="TIGR00350">
    <property type="entry name" value="lytR_cpsA_psr"/>
    <property type="match status" value="1"/>
</dbReference>
<dbReference type="eggNOG" id="COG1316">
    <property type="taxonomic scope" value="Bacteria"/>
</dbReference>
<reference evidence="4 5" key="1">
    <citation type="journal article" date="2012" name="J. Bacteriol.">
        <title>Complete genome sequences of Desulfosporosinus orientis DSM765T, Desulfosporosinus youngiae DSM17734T, Desulfosporosinus meridiei DSM13257T, and Desulfosporosinus acidiphilus DSM22704T.</title>
        <authorList>
            <person name="Pester M."/>
            <person name="Brambilla E."/>
            <person name="Alazard D."/>
            <person name="Rattei T."/>
            <person name="Weinmaier T."/>
            <person name="Han J."/>
            <person name="Lucas S."/>
            <person name="Lapidus A."/>
            <person name="Cheng J.F."/>
            <person name="Goodwin L."/>
            <person name="Pitluck S."/>
            <person name="Peters L."/>
            <person name="Ovchinnikova G."/>
            <person name="Teshima H."/>
            <person name="Detter J.C."/>
            <person name="Han C.S."/>
            <person name="Tapia R."/>
            <person name="Land M.L."/>
            <person name="Hauser L."/>
            <person name="Kyrpides N.C."/>
            <person name="Ivanova N.N."/>
            <person name="Pagani I."/>
            <person name="Huntmann M."/>
            <person name="Wei C.L."/>
            <person name="Davenport K.W."/>
            <person name="Daligault H."/>
            <person name="Chain P.S."/>
            <person name="Chen A."/>
            <person name="Mavromatis K."/>
            <person name="Markowitz V."/>
            <person name="Szeto E."/>
            <person name="Mikhailova N."/>
            <person name="Pati A."/>
            <person name="Wagner M."/>
            <person name="Woyke T."/>
            <person name="Ollivier B."/>
            <person name="Klenk H.P."/>
            <person name="Spring S."/>
            <person name="Loy A."/>
        </authorList>
    </citation>
    <scope>NUCLEOTIDE SEQUENCE [LARGE SCALE GENOMIC DNA]</scope>
    <source>
        <strain evidence="5">DSM 22704 / JCM 16185 / SJ4</strain>
    </source>
</reference>
<organism evidence="4 5">
    <name type="scientific">Desulfosporosinus acidiphilus (strain DSM 22704 / JCM 16185 / SJ4)</name>
    <dbReference type="NCBI Taxonomy" id="646529"/>
    <lineage>
        <taxon>Bacteria</taxon>
        <taxon>Bacillati</taxon>
        <taxon>Bacillota</taxon>
        <taxon>Clostridia</taxon>
        <taxon>Eubacteriales</taxon>
        <taxon>Desulfitobacteriaceae</taxon>
        <taxon>Desulfosporosinus</taxon>
    </lineage>
</organism>
<dbReference type="OrthoDB" id="9782542at2"/>
<evidence type="ECO:0000259" key="3">
    <source>
        <dbReference type="Pfam" id="PF03816"/>
    </source>
</evidence>
<dbReference type="RefSeq" id="WP_014826556.1">
    <property type="nucleotide sequence ID" value="NC_018068.1"/>
</dbReference>
<protein>
    <submittedName>
        <fullName evidence="4">Transcriptional attenuator, LytR family</fullName>
    </submittedName>
</protein>
<comment type="similarity">
    <text evidence="1">Belongs to the LytR/CpsA/Psr (LCP) family.</text>
</comment>
<dbReference type="AlphaFoldDB" id="I4D425"/>
<sequence>MNLHKNRLAIVILILLTVITSYGILLSRVAHHPKNTRQVTNNPSATSVASTAKGSSSSFPINLTNPKGSLTILLLGVDKRPDDNSWGNSDTIIAAHIDPSHNRVEFLSVPRDTQIILPKYNKQKINAVARLESGPESTVRTVEQLLGQKIDGFILVDFTGFKKIIDILGGITVNVEKNMYFETGDKEDGIINLRKGRQLLNGSQVLQYVRFRHDQLADISRSARQQAVLKAIVQELKQPKALLKSPWLIPQAYKSIYTNLSMAKLLSFSGMILHWDSVQVVSQTLPGYFSTENKISYWDVYPNDIKKVASGLFEQGKTSEVFAKRPANICIKTPPKTNVSNRKNKSNSLLCNPHSLPEINPITNNNQSEQNFKTYDIQFSQNEQCSNL</sequence>
<dbReference type="HOGENOM" id="CLU_016455_5_3_9"/>
<dbReference type="Proteomes" id="UP000002892">
    <property type="component" value="Chromosome"/>
</dbReference>
<dbReference type="InterPro" id="IPR004474">
    <property type="entry name" value="LytR_CpsA_psr"/>
</dbReference>
<dbReference type="PANTHER" id="PTHR33392:SF6">
    <property type="entry name" value="POLYISOPRENYL-TEICHOIC ACID--PEPTIDOGLYCAN TEICHOIC ACID TRANSFERASE TAGU"/>
    <property type="match status" value="1"/>
</dbReference>
<name>I4D425_DESAJ</name>
<dbReference type="STRING" id="646529.Desaci_1544"/>
<feature type="compositionally biased region" description="Low complexity" evidence="2">
    <location>
        <begin position="44"/>
        <end position="58"/>
    </location>
</feature>
<gene>
    <name evidence="4" type="ordered locus">Desaci_1544</name>
</gene>
<proteinExistence type="inferred from homology"/>
<evidence type="ECO:0000313" key="5">
    <source>
        <dbReference type="Proteomes" id="UP000002892"/>
    </source>
</evidence>
<accession>I4D425</accession>
<dbReference type="KEGG" id="dai:Desaci_1544"/>
<evidence type="ECO:0000256" key="1">
    <source>
        <dbReference type="ARBA" id="ARBA00006068"/>
    </source>
</evidence>